<dbReference type="PROSITE" id="PS50070">
    <property type="entry name" value="KRINGLE_2"/>
    <property type="match status" value="1"/>
</dbReference>
<evidence type="ECO:0000256" key="4">
    <source>
        <dbReference type="SAM" id="MobiDB-lite"/>
    </source>
</evidence>
<dbReference type="InterPro" id="IPR000001">
    <property type="entry name" value="Kringle"/>
</dbReference>
<dbReference type="PROSITE" id="PS50231">
    <property type="entry name" value="RICIN_B_LECTIN"/>
    <property type="match status" value="1"/>
</dbReference>
<dbReference type="SMART" id="SM00130">
    <property type="entry name" value="KR"/>
    <property type="match status" value="1"/>
</dbReference>
<dbReference type="EMBL" id="BLLK01000019">
    <property type="protein sequence ID" value="GFH44486.1"/>
    <property type="molecule type" value="Genomic_DNA"/>
</dbReference>
<evidence type="ECO:0000313" key="7">
    <source>
        <dbReference type="EMBL" id="GFH44486.1"/>
    </source>
</evidence>
<proteinExistence type="predicted"/>
<keyword evidence="1" id="KW-0420">Kringle</keyword>
<feature type="domain" description="Kringle" evidence="6">
    <location>
        <begin position="529"/>
        <end position="586"/>
    </location>
</feature>
<evidence type="ECO:0000256" key="2">
    <source>
        <dbReference type="ARBA" id="ARBA00023157"/>
    </source>
</evidence>
<dbReference type="SUPFAM" id="SSF50370">
    <property type="entry name" value="Ricin B-like lectins"/>
    <property type="match status" value="1"/>
</dbReference>
<accession>A0AAD3CES6</accession>
<evidence type="ECO:0000313" key="8">
    <source>
        <dbReference type="Proteomes" id="UP001054902"/>
    </source>
</evidence>
<dbReference type="SUPFAM" id="SSF57440">
    <property type="entry name" value="Kringle-like"/>
    <property type="match status" value="1"/>
</dbReference>
<dbReference type="InterPro" id="IPR038178">
    <property type="entry name" value="Kringle_sf"/>
</dbReference>
<feature type="transmembrane region" description="Helical" evidence="5">
    <location>
        <begin position="2898"/>
        <end position="2921"/>
    </location>
</feature>
<keyword evidence="8" id="KW-1185">Reference proteome</keyword>
<evidence type="ECO:0000259" key="6">
    <source>
        <dbReference type="PROSITE" id="PS50070"/>
    </source>
</evidence>
<keyword evidence="5" id="KW-1133">Transmembrane helix</keyword>
<dbReference type="PROSITE" id="PS00021">
    <property type="entry name" value="KRINGLE_1"/>
    <property type="match status" value="1"/>
</dbReference>
<dbReference type="Gene3D" id="2.80.10.50">
    <property type="match status" value="1"/>
</dbReference>
<comment type="caution">
    <text evidence="7">The sequence shown here is derived from an EMBL/GenBank/DDBJ whole genome shotgun (WGS) entry which is preliminary data.</text>
</comment>
<gene>
    <name evidence="7" type="ORF">CTEN210_00960</name>
</gene>
<feature type="region of interest" description="Disordered" evidence="4">
    <location>
        <begin position="224"/>
        <end position="252"/>
    </location>
</feature>
<sequence length="2924" mass="330773">MDEKYYLEGDTESTAFIKFQYDKNVVSYFSGCGAISSTRTNSGNNAKAFFTKEGRIVVKYYNGDTEISEKVFPEDGSIGLNEKKELCRLRYFDGQVVCMFPDGKIAYTLQAGNHHNEKSQQCARARSFKIPGYTNPDTSLGKSIPQSCAGNGSSCHVRVCGVDTLKIPANIDVSKFAILNDSGKSLRRTWHRKDDFFEYELMSTAFGGRSVFPTTPFPIQIDTYESPGTRESSGRRLSLESSDYEMSNSDSKMNDNVSLVDVAEGSEEKVVLSSNIRQDEQFEKSSDGNRRLAAYSTWSENSIKPGTWIEPGRKYFIGGAGTLEQEKWKQPWIWLREWGVFEAWHDFKEDKNTKLFSFDFTSLKTGCNALEKGWGGYLQSDRHLIFACKKNGSNELDKDDGNWNGGLKFDQYKFGPTYELGSSCALVYLNRKVVCMDLNGQVFYSIGDGVSGFVDKQIRYQELPYQVKRTTAASCPMNFEVEYGDCVHAVRKHTDTMLVPYNKYCTLDDKQRDYRGNISQAGPDLISYCQKWYFHISNPTSCGLVKENCLKENYCRNPDNSEKAWCYTWDYDDDGNSKKFCNVPRCTDSNYLDMKVISKDDPEASKYPEKCSFRRNSDGFVQAVFNFGSPSEAKINLLCKKPRPIYEIDYLEQTSQCETGLDIEKQDCFYAGLESLAMQNIEYNHGLFESNSDDKPCGCYYLGGKIYFGTGTCGTNPNAKFCRRPVKYIMPNMDPLLCLGRDSSSDPLKVLNCESNSFNPQWFYQKQSTTSEYIAIYYRAHIADQKQCLNGSPNLSLEPKESNSKCDFEWEFLQDGQIRHKGSNSVIELGSDNSSLSLQEKNDFKANQKWFVSDRRVKKESKVVNAHFKGSYQNGIFFQDHTGFARVQNEEVHLYGNSWKLFEFVGRGVHFRTKLQFKYKIFETAEDHFICFGTNYNYHVSKEVKRNCVNLEDSQLGSNYQVGSDNNDWATVSIPIFDFLKEESLTPKIDYIAFIQNNDADPLDGHSAFSDFRIGTIELGTPSFSCGDNFIAADNEGMRPTKNLNTDTDFCVSSNLKSLVSHKERDETTYVEFATRGYSLDSLELYEAPDLTVKVEGKTTIDEEKVSFDVATKDYAGKKFHVVQTNDTNDAGNPFQFQFITKCSGEVYEDTNDLTGAPRNFVSYQEKGHVRFRFMDNSLCEDGFAFTRFDNPSEKEFLNKEFFDEGVTFSPIFYFSGKDDSGEDITPETEASDDLTLSTLTVGEEYGYCIRAVHRERYMDTMGLDRSDDVIDTKSSSSTCHVHRIRWESSISGKVTTEPNAGTLPIKHVRIDYELMTEMQEPIDCDGCSGTVYTDPGGSFNIDFNLDHPLLKGKGSESMPVRLKYSKVTKFGENTIKHIFLCNNGLEFCKEEGNLVYLKHLHFEEPIHLYDDTSVPFRGKIFYHNTRFPGTEGCPIVDAEVCLVHHTTANADSSSLTKYDLVCVKSNTLGEYNAPIIMGSEVHEVDVRYHGHKFGKSLHNRWNYTEGIIIGDSEVYSGHDFMDISKATLRVEVVGGDCSKPLGDSKVNVKIEGCDWHGHSFEYSGIRKEYNVPPTLVKVQVTSNEYPHIESYFQNGDSPRTESIDLTDEHILEDEIENRQDADDEEVSDEPSFAPTLSSAPTASSERDQQAEAKKTEEDQISLVRFQYDGTLAMDVQITSGVEDISACDSSTFISNIRTEYGADSFHVTTKGNKVNFKVMLKFDLIKTAEQNISCDIVGDDYTVTMMNNIGGSCSDGCTLQVNHDEEDGTKTGGARAEIEKDNEDDIANQITVGEPNIISPYTKNIFFQVSGNGASVSHNAHFFIQGIVQGGEGKSFALPNAQPVMILRDPPGGLSYAKFENVHTSMKLVKGSTTVSKKTGLEYENLMATKQVSSSCAGIGASLCKDILDLNMRAGLHYEGSLGGNVKDYEEEKSNSYSTTWSYTTSTSPDIAGRMSDIFVVPNIFVEVTTYTIVAWLLPEEKCKPYEVEEGKLPTYTDFDINSEETALAFFSRHHIVNVKVPELQAAREDKVKEKERMKNDNGVFNVVCCNEPPCFENSPNLRTCDLTDWSKVVEEVNGLDDAINDWNDTLNIEADIADINEFFGSKNPFIYEINDEGGRLSIDNHPSGLVPPFYEKAPCGYDNVNGICAKECHLCEDGKCIDHTETESGECPASVMERRAFLQTGANTNRMQFSGGGGVFEMTMNNEYSSSKSGLSSWHLPNVEFESKLQLKLLEEPKFMGVGFEHEAKPVLKHLHVVHTSHKGDSVQRVEMKNLGEAEGNFQLEAEQKDEKYLTIVVDGTEVTEAGIPFTLEKRDKKRKIVALYRNPFSYHYNPVELTINTCDASSETISLSNDFDSNQNETIVFLQPCPTIKWSGDLQRDREFVLNLQAPELLPVEIFNNERIGGTLKATKEERRLEAVQLKYRRLGDVNWSDAYKSTADSDKMDFLETLEDDYGYMSLEWDTESLADATYEIMVESQCQLVNGGPELSRFREEIIVGVKDKIAPKQYGKALPLKDDILFGEEMTVLFSEKIDCSFPFKFDVTLEIQDFYDSTTSESCVDGNEFCHLRLKKSNNDLQISCEGRKIGLIPDFSVLGDVEKFLGKSFHVEVGNEGGGSLSHVFDVNGNRLKHNVEFDKSFLALDLYTITAKIDVTIDSCPAWVTSEMESEKTAELASILGLSDSSRIKITDQRCSGGKAQFRLLITPPSTNNGRYLRNLFQKDSMSDLDSLKFLSKLREMNNHRIVNGRYLQEDSHQVKITLVEIIPGEQDRLRLETPVELLREERHLQNIMSFEGDIHHIRENDLPDDIVRNSNEEQSQIELLLLEQQKKMDAMREEDTRKMKKIETLEEKMEELRMEDAEMRKEDNRKMEEMRKEDARALKEMQQKEHEEIKEVFMASIAIIVGTILMVGGAMFIYFRRS</sequence>
<dbReference type="InterPro" id="IPR035992">
    <property type="entry name" value="Ricin_B-like_lectins"/>
</dbReference>
<feature type="coiled-coil region" evidence="3">
    <location>
        <begin position="2834"/>
        <end position="2898"/>
    </location>
</feature>
<feature type="compositionally biased region" description="Acidic residues" evidence="4">
    <location>
        <begin position="1619"/>
        <end position="1629"/>
    </location>
</feature>
<name>A0AAD3CES6_9STRA</name>
<keyword evidence="5" id="KW-0812">Transmembrane</keyword>
<dbReference type="InterPro" id="IPR018056">
    <property type="entry name" value="Kringle_CS"/>
</dbReference>
<evidence type="ECO:0000256" key="3">
    <source>
        <dbReference type="SAM" id="Coils"/>
    </source>
</evidence>
<dbReference type="Pfam" id="PF00051">
    <property type="entry name" value="Kringle"/>
    <property type="match status" value="1"/>
</dbReference>
<keyword evidence="2" id="KW-1015">Disulfide bond</keyword>
<dbReference type="Proteomes" id="UP001054902">
    <property type="component" value="Unassembled WGS sequence"/>
</dbReference>
<protein>
    <recommendedName>
        <fullName evidence="6">Kringle domain-containing protein</fullName>
    </recommendedName>
</protein>
<feature type="compositionally biased region" description="Basic and acidic residues" evidence="4">
    <location>
        <begin position="1645"/>
        <end position="1658"/>
    </location>
</feature>
<evidence type="ECO:0000256" key="1">
    <source>
        <dbReference type="ARBA" id="ARBA00022572"/>
    </source>
</evidence>
<dbReference type="Gene3D" id="2.40.20.10">
    <property type="entry name" value="Plasminogen Kringle 4"/>
    <property type="match status" value="1"/>
</dbReference>
<dbReference type="InterPro" id="IPR013806">
    <property type="entry name" value="Kringle-like"/>
</dbReference>
<keyword evidence="3" id="KW-0175">Coiled coil</keyword>
<feature type="compositionally biased region" description="Low complexity" evidence="4">
    <location>
        <begin position="1631"/>
        <end position="1644"/>
    </location>
</feature>
<evidence type="ECO:0000256" key="5">
    <source>
        <dbReference type="SAM" id="Phobius"/>
    </source>
</evidence>
<reference evidence="7 8" key="1">
    <citation type="journal article" date="2021" name="Sci. Rep.">
        <title>The genome of the diatom Chaetoceros tenuissimus carries an ancient integrated fragment of an extant virus.</title>
        <authorList>
            <person name="Hongo Y."/>
            <person name="Kimura K."/>
            <person name="Takaki Y."/>
            <person name="Yoshida Y."/>
            <person name="Baba S."/>
            <person name="Kobayashi G."/>
            <person name="Nagasaki K."/>
            <person name="Hano T."/>
            <person name="Tomaru Y."/>
        </authorList>
    </citation>
    <scope>NUCLEOTIDE SEQUENCE [LARGE SCALE GENOMIC DNA]</scope>
    <source>
        <strain evidence="7 8">NIES-3715</strain>
    </source>
</reference>
<organism evidence="7 8">
    <name type="scientific">Chaetoceros tenuissimus</name>
    <dbReference type="NCBI Taxonomy" id="426638"/>
    <lineage>
        <taxon>Eukaryota</taxon>
        <taxon>Sar</taxon>
        <taxon>Stramenopiles</taxon>
        <taxon>Ochrophyta</taxon>
        <taxon>Bacillariophyta</taxon>
        <taxon>Coscinodiscophyceae</taxon>
        <taxon>Chaetocerotophycidae</taxon>
        <taxon>Chaetocerotales</taxon>
        <taxon>Chaetocerotaceae</taxon>
        <taxon>Chaetoceros</taxon>
    </lineage>
</organism>
<keyword evidence="5" id="KW-0472">Membrane</keyword>
<feature type="region of interest" description="Disordered" evidence="4">
    <location>
        <begin position="1619"/>
        <end position="1658"/>
    </location>
</feature>